<feature type="compositionally biased region" description="Polar residues" evidence="11">
    <location>
        <begin position="257"/>
        <end position="274"/>
    </location>
</feature>
<organism evidence="14 15">
    <name type="scientific">Myriangium duriaei CBS 260.36</name>
    <dbReference type="NCBI Taxonomy" id="1168546"/>
    <lineage>
        <taxon>Eukaryota</taxon>
        <taxon>Fungi</taxon>
        <taxon>Dikarya</taxon>
        <taxon>Ascomycota</taxon>
        <taxon>Pezizomycotina</taxon>
        <taxon>Dothideomycetes</taxon>
        <taxon>Dothideomycetidae</taxon>
        <taxon>Myriangiales</taxon>
        <taxon>Myriangiaceae</taxon>
        <taxon>Myriangium</taxon>
    </lineage>
</organism>
<dbReference type="PROSITE" id="PS00143">
    <property type="entry name" value="INSULINASE"/>
    <property type="match status" value="1"/>
</dbReference>
<keyword evidence="15" id="KW-1185">Reference proteome</keyword>
<evidence type="ECO:0000256" key="2">
    <source>
        <dbReference type="ARBA" id="ARBA00004305"/>
    </source>
</evidence>
<accession>A0A9P4IQJ1</accession>
<dbReference type="InterPro" id="IPR001431">
    <property type="entry name" value="Pept_M16_Zn_BS"/>
</dbReference>
<evidence type="ECO:0000256" key="4">
    <source>
        <dbReference type="ARBA" id="ARBA00016741"/>
    </source>
</evidence>
<dbReference type="Pfam" id="PF05193">
    <property type="entry name" value="Peptidase_M16_C"/>
    <property type="match status" value="2"/>
</dbReference>
<feature type="domain" description="Peptidase M16 C-terminal" evidence="13">
    <location>
        <begin position="357"/>
        <end position="477"/>
    </location>
</feature>
<dbReference type="InterPro" id="IPR007863">
    <property type="entry name" value="Peptidase_M16_C"/>
</dbReference>
<evidence type="ECO:0000256" key="11">
    <source>
        <dbReference type="SAM" id="MobiDB-lite"/>
    </source>
</evidence>
<evidence type="ECO:0000313" key="14">
    <source>
        <dbReference type="EMBL" id="KAF2148237.1"/>
    </source>
</evidence>
<dbReference type="FunFam" id="3.30.830.10:FF:000032">
    <property type="entry name" value="Mitochondrial processing peptidase, alpha subunit"/>
    <property type="match status" value="1"/>
</dbReference>
<comment type="function">
    <text evidence="1">Substrate recognition and binding subunit of the essential mitochondrial processing protease (MPP), which cleaves the mitochondrial sequence off newly imported precursors proteins.</text>
</comment>
<evidence type="ECO:0000256" key="5">
    <source>
        <dbReference type="ARBA" id="ARBA00022946"/>
    </source>
</evidence>
<dbReference type="GO" id="GO:0006627">
    <property type="term" value="P:protein processing involved in protein targeting to mitochondrion"/>
    <property type="evidence" value="ECO:0007669"/>
    <property type="project" value="TreeGrafter"/>
</dbReference>
<evidence type="ECO:0000256" key="6">
    <source>
        <dbReference type="ARBA" id="ARBA00023128"/>
    </source>
</evidence>
<dbReference type="PANTHER" id="PTHR11851:SF49">
    <property type="entry name" value="MITOCHONDRIAL-PROCESSING PEPTIDASE SUBUNIT ALPHA"/>
    <property type="match status" value="1"/>
</dbReference>
<evidence type="ECO:0000256" key="9">
    <source>
        <dbReference type="ARBA" id="ARBA00083075"/>
    </source>
</evidence>
<evidence type="ECO:0000256" key="7">
    <source>
        <dbReference type="ARBA" id="ARBA00030006"/>
    </source>
</evidence>
<dbReference type="EMBL" id="ML996093">
    <property type="protein sequence ID" value="KAF2148237.1"/>
    <property type="molecule type" value="Genomic_DNA"/>
</dbReference>
<sequence length="579" mass="63121">MSTTRIPARALQSISKNGLTIRRNAQAALRQYATTTDGARDVAELDQVTTLSNGIRVASEALPGPFSGVGVYVDAGSRYETDALRGVSHIIDRLAFKSTTKRTSDEMLESIESLGGNIQCASSRESLMYQAATFNGAVPTTTALLAETVRDAQITEEEVERQLETADYEIGEIWSKPELILPELVHMAAYKDNTLGNPLLCPKERLTSINKRTVEAYRREFYRPERIVVAFAGVDHVQAVKLAEQYFGDMKADSLSPAESSTKSSVTQQHTDTSIEPPYPSSSTPPQDKSRLMSKIPFLKNISTSAPRSATVSPIDPSRIIPHPLDAKVDTSLASHYTGGFLTLPPLSIPANPALPRLSHIHIAFEALPISSPDIYALATLQTLLGGGGSFSAGGPGKGMYSRLYTNVLNQHGWVENCMSFNHSYTDSGVFGISAACSPPYVMRMLETMCRELALLAAPTGFGRLGEVEVTRAKNQLKSSLLMNLESRMVELEDLGRQVQVHGRRVGVREMCDKIDQVSVSELRRVAGQVFGGMVENPGKGSGAPTVVLQQGEEEGHKLLNIRWDDVQERISKWGLGRK</sequence>
<dbReference type="InterPro" id="IPR050361">
    <property type="entry name" value="MPP/UQCRC_Complex"/>
</dbReference>
<protein>
    <recommendedName>
        <fullName evidence="4">Mitochondrial-processing peptidase subunit alpha</fullName>
    </recommendedName>
    <alternativeName>
        <fullName evidence="7">Alpha-MPP</fullName>
    </alternativeName>
    <alternativeName>
        <fullName evidence="8">Inactive zinc metalloprotease alpha</fullName>
    </alternativeName>
    <alternativeName>
        <fullName evidence="9">Matrix processing peptidase</fullName>
    </alternativeName>
</protein>
<dbReference type="Pfam" id="PF00675">
    <property type="entry name" value="Peptidase_M16"/>
    <property type="match status" value="1"/>
</dbReference>
<keyword evidence="6" id="KW-0496">Mitochondrion</keyword>
<feature type="domain" description="Peptidase M16 C-terminal" evidence="13">
    <location>
        <begin position="209"/>
        <end position="265"/>
    </location>
</feature>
<reference evidence="14" key="1">
    <citation type="journal article" date="2020" name="Stud. Mycol.">
        <title>101 Dothideomycetes genomes: a test case for predicting lifestyles and emergence of pathogens.</title>
        <authorList>
            <person name="Haridas S."/>
            <person name="Albert R."/>
            <person name="Binder M."/>
            <person name="Bloem J."/>
            <person name="Labutti K."/>
            <person name="Salamov A."/>
            <person name="Andreopoulos B."/>
            <person name="Baker S."/>
            <person name="Barry K."/>
            <person name="Bills G."/>
            <person name="Bluhm B."/>
            <person name="Cannon C."/>
            <person name="Castanera R."/>
            <person name="Culley D."/>
            <person name="Daum C."/>
            <person name="Ezra D."/>
            <person name="Gonzalez J."/>
            <person name="Henrissat B."/>
            <person name="Kuo A."/>
            <person name="Liang C."/>
            <person name="Lipzen A."/>
            <person name="Lutzoni F."/>
            <person name="Magnuson J."/>
            <person name="Mondo S."/>
            <person name="Nolan M."/>
            <person name="Ohm R."/>
            <person name="Pangilinan J."/>
            <person name="Park H.-J."/>
            <person name="Ramirez L."/>
            <person name="Alfaro M."/>
            <person name="Sun H."/>
            <person name="Tritt A."/>
            <person name="Yoshinaga Y."/>
            <person name="Zwiers L.-H."/>
            <person name="Turgeon B."/>
            <person name="Goodwin S."/>
            <person name="Spatafora J."/>
            <person name="Crous P."/>
            <person name="Grigoriev I."/>
        </authorList>
    </citation>
    <scope>NUCLEOTIDE SEQUENCE</scope>
    <source>
        <strain evidence="14">CBS 260.36</strain>
    </source>
</reference>
<dbReference type="InterPro" id="IPR011249">
    <property type="entry name" value="Metalloenz_LuxS/M16"/>
</dbReference>
<evidence type="ECO:0000256" key="3">
    <source>
        <dbReference type="ARBA" id="ARBA00007261"/>
    </source>
</evidence>
<dbReference type="SUPFAM" id="SSF63411">
    <property type="entry name" value="LuxS/MPP-like metallohydrolase"/>
    <property type="match status" value="2"/>
</dbReference>
<evidence type="ECO:0000259" key="13">
    <source>
        <dbReference type="Pfam" id="PF05193"/>
    </source>
</evidence>
<keyword evidence="5" id="KW-0809">Transit peptide</keyword>
<evidence type="ECO:0000259" key="12">
    <source>
        <dbReference type="Pfam" id="PF00675"/>
    </source>
</evidence>
<comment type="similarity">
    <text evidence="3 10">Belongs to the peptidase M16 family.</text>
</comment>
<dbReference type="AlphaFoldDB" id="A0A9P4IQJ1"/>
<comment type="caution">
    <text evidence="14">The sequence shown here is derived from an EMBL/GenBank/DDBJ whole genome shotgun (WGS) entry which is preliminary data.</text>
</comment>
<dbReference type="Proteomes" id="UP000799439">
    <property type="component" value="Unassembled WGS sequence"/>
</dbReference>
<name>A0A9P4IQJ1_9PEZI</name>
<dbReference type="FunFam" id="3.30.830.10:FF:000023">
    <property type="entry name" value="Mitochondrial processing peptidase alpha subunit"/>
    <property type="match status" value="1"/>
</dbReference>
<evidence type="ECO:0000313" key="15">
    <source>
        <dbReference type="Proteomes" id="UP000799439"/>
    </source>
</evidence>
<evidence type="ECO:0000256" key="10">
    <source>
        <dbReference type="RuleBase" id="RU004447"/>
    </source>
</evidence>
<comment type="subcellular location">
    <subcellularLocation>
        <location evidence="2">Mitochondrion matrix</location>
    </subcellularLocation>
</comment>
<dbReference type="GO" id="GO:0046872">
    <property type="term" value="F:metal ion binding"/>
    <property type="evidence" value="ECO:0007669"/>
    <property type="project" value="InterPro"/>
</dbReference>
<dbReference type="Gene3D" id="3.30.830.10">
    <property type="entry name" value="Metalloenzyme, LuxS/M16 peptidase-like"/>
    <property type="match status" value="2"/>
</dbReference>
<evidence type="ECO:0000256" key="8">
    <source>
        <dbReference type="ARBA" id="ARBA00032315"/>
    </source>
</evidence>
<proteinExistence type="inferred from homology"/>
<gene>
    <name evidence="14" type="ORF">K461DRAFT_247551</name>
</gene>
<feature type="domain" description="Peptidase M16 N-terminal" evidence="12">
    <location>
        <begin position="56"/>
        <end position="203"/>
    </location>
</feature>
<feature type="region of interest" description="Disordered" evidence="11">
    <location>
        <begin position="253"/>
        <end position="290"/>
    </location>
</feature>
<dbReference type="GO" id="GO:0005759">
    <property type="term" value="C:mitochondrial matrix"/>
    <property type="evidence" value="ECO:0007669"/>
    <property type="project" value="UniProtKB-SubCell"/>
</dbReference>
<evidence type="ECO:0000256" key="1">
    <source>
        <dbReference type="ARBA" id="ARBA00002123"/>
    </source>
</evidence>
<dbReference type="PANTHER" id="PTHR11851">
    <property type="entry name" value="METALLOPROTEASE"/>
    <property type="match status" value="1"/>
</dbReference>
<dbReference type="OrthoDB" id="277191at2759"/>
<dbReference type="GO" id="GO:0004222">
    <property type="term" value="F:metalloendopeptidase activity"/>
    <property type="evidence" value="ECO:0007669"/>
    <property type="project" value="InterPro"/>
</dbReference>
<dbReference type="InterPro" id="IPR011765">
    <property type="entry name" value="Pept_M16_N"/>
</dbReference>